<dbReference type="EMBL" id="JAGUCN010000010">
    <property type="protein sequence ID" value="MBS2211779.1"/>
    <property type="molecule type" value="Genomic_DNA"/>
</dbReference>
<dbReference type="RefSeq" id="WP_212228059.1">
    <property type="nucleotide sequence ID" value="NZ_JAGUCN010000010.1"/>
</dbReference>
<dbReference type="Proteomes" id="UP000721861">
    <property type="component" value="Unassembled WGS sequence"/>
</dbReference>
<evidence type="ECO:0000313" key="5">
    <source>
        <dbReference type="Proteomes" id="UP000721861"/>
    </source>
</evidence>
<proteinExistence type="predicted"/>
<dbReference type="Gene3D" id="3.55.50.30">
    <property type="match status" value="1"/>
</dbReference>
<feature type="domain" description="FecR protein" evidence="2">
    <location>
        <begin position="130"/>
        <end position="220"/>
    </location>
</feature>
<gene>
    <name evidence="4" type="ORF">KEM09_10210</name>
</gene>
<dbReference type="InterPro" id="IPR012373">
    <property type="entry name" value="Ferrdict_sens_TM"/>
</dbReference>
<accession>A0ABS5K9S2</accession>
<evidence type="ECO:0000259" key="2">
    <source>
        <dbReference type="Pfam" id="PF04773"/>
    </source>
</evidence>
<feature type="transmembrane region" description="Helical" evidence="1">
    <location>
        <begin position="90"/>
        <end position="113"/>
    </location>
</feature>
<protein>
    <submittedName>
        <fullName evidence="4">FecR domain-containing protein</fullName>
    </submittedName>
</protein>
<evidence type="ECO:0000259" key="3">
    <source>
        <dbReference type="Pfam" id="PF16344"/>
    </source>
</evidence>
<organism evidence="4 5">
    <name type="scientific">Carboxylicivirga mesophila</name>
    <dbReference type="NCBI Taxonomy" id="1166478"/>
    <lineage>
        <taxon>Bacteria</taxon>
        <taxon>Pseudomonadati</taxon>
        <taxon>Bacteroidota</taxon>
        <taxon>Bacteroidia</taxon>
        <taxon>Marinilabiliales</taxon>
        <taxon>Marinilabiliaceae</taxon>
        <taxon>Carboxylicivirga</taxon>
    </lineage>
</organism>
<evidence type="ECO:0000313" key="4">
    <source>
        <dbReference type="EMBL" id="MBS2211779.1"/>
    </source>
</evidence>
<dbReference type="InterPro" id="IPR006860">
    <property type="entry name" value="FecR"/>
</dbReference>
<feature type="domain" description="Protein FecR C-terminal" evidence="3">
    <location>
        <begin position="265"/>
        <end position="333"/>
    </location>
</feature>
<reference evidence="4 5" key="1">
    <citation type="journal article" date="2014" name="Int. J. Syst. Evol. Microbiol.">
        <title>Carboxylicivirga gen. nov. in the family Marinilabiliaceae with two novel species, Carboxylicivirga mesophila sp. nov. and Carboxylicivirga taeanensis sp. nov., and reclassification of Cytophaga fermentans as Saccharicrinis fermentans gen. nov., comb. nov.</title>
        <authorList>
            <person name="Yang S.H."/>
            <person name="Seo H.S."/>
            <person name="Woo J.H."/>
            <person name="Oh H.M."/>
            <person name="Jang H."/>
            <person name="Lee J.H."/>
            <person name="Kim S.J."/>
            <person name="Kwon K.K."/>
        </authorList>
    </citation>
    <scope>NUCLEOTIDE SEQUENCE [LARGE SCALE GENOMIC DNA]</scope>
    <source>
        <strain evidence="4 5">JCM 18290</strain>
    </source>
</reference>
<keyword evidence="1" id="KW-1133">Transmembrane helix</keyword>
<comment type="caution">
    <text evidence="4">The sequence shown here is derived from an EMBL/GenBank/DDBJ whole genome shotgun (WGS) entry which is preliminary data.</text>
</comment>
<dbReference type="PANTHER" id="PTHR30273:SF2">
    <property type="entry name" value="PROTEIN FECR"/>
    <property type="match status" value="1"/>
</dbReference>
<dbReference type="Gene3D" id="2.60.120.1440">
    <property type="match status" value="1"/>
</dbReference>
<sequence length="336" mass="39308">MKEDIDYRNLMVRFFDKTATDDELQKLSEWLKESDENKQLFNEFNESYQFADISVKGWIYDTDANWKQIKNRIQSKQNSGKIRMLTSRQYNWLSVAAIITLLLMVGSMARLLMNQSQNEFNNQKLSVIAPSGQKSQVVLQDGTKVWLNSDTELTYKYDVDDNKRIVTLDGEAFFDVAKDKERPFIVQTDGIDLVVYGTRFNVHSYKDERIIETTLEEGSVGVKVHASGKEWLMKPGQQCIYNKELQAVEMEETNVSFYTAWTNDKLIFDDNTFIEVVRKLERWYGVQIELDEELFTSERFTLTITHESLTEVMELIKVVAPIQYTINERNVRITKQ</sequence>
<dbReference type="Pfam" id="PF16344">
    <property type="entry name" value="FecR_C"/>
    <property type="match status" value="1"/>
</dbReference>
<keyword evidence="5" id="KW-1185">Reference proteome</keyword>
<dbReference type="Pfam" id="PF04773">
    <property type="entry name" value="FecR"/>
    <property type="match status" value="1"/>
</dbReference>
<name>A0ABS5K9S2_9BACT</name>
<evidence type="ECO:0000256" key="1">
    <source>
        <dbReference type="SAM" id="Phobius"/>
    </source>
</evidence>
<keyword evidence="1" id="KW-0812">Transmembrane</keyword>
<dbReference type="PIRSF" id="PIRSF018266">
    <property type="entry name" value="FecR"/>
    <property type="match status" value="1"/>
</dbReference>
<dbReference type="PANTHER" id="PTHR30273">
    <property type="entry name" value="PERIPLASMIC SIGNAL SENSOR AND SIGMA FACTOR ACTIVATOR FECR-RELATED"/>
    <property type="match status" value="1"/>
</dbReference>
<dbReference type="InterPro" id="IPR032508">
    <property type="entry name" value="FecR_C"/>
</dbReference>
<keyword evidence="1" id="KW-0472">Membrane</keyword>